<evidence type="ECO:0000259" key="6">
    <source>
        <dbReference type="Pfam" id="PF00171"/>
    </source>
</evidence>
<comment type="caution">
    <text evidence="7">The sequence shown here is derived from an EMBL/GenBank/DDBJ whole genome shotgun (WGS) entry which is preliminary data.</text>
</comment>
<evidence type="ECO:0000256" key="5">
    <source>
        <dbReference type="RuleBase" id="RU003345"/>
    </source>
</evidence>
<dbReference type="PANTHER" id="PTHR43570:SF16">
    <property type="entry name" value="ALDEHYDE DEHYDROGENASE TYPE III, ISOFORM Q"/>
    <property type="match status" value="1"/>
</dbReference>
<dbReference type="PROSITE" id="PS00687">
    <property type="entry name" value="ALDEHYDE_DEHYDR_GLU"/>
    <property type="match status" value="1"/>
</dbReference>
<reference evidence="8" key="1">
    <citation type="journal article" date="2019" name="Int. J. Syst. Evol. Microbiol.">
        <title>The Global Catalogue of Microorganisms (GCM) 10K type strain sequencing project: providing services to taxonomists for standard genome sequencing and annotation.</title>
        <authorList>
            <consortium name="The Broad Institute Genomics Platform"/>
            <consortium name="The Broad Institute Genome Sequencing Center for Infectious Disease"/>
            <person name="Wu L."/>
            <person name="Ma J."/>
        </authorList>
    </citation>
    <scope>NUCLEOTIDE SEQUENCE [LARGE SCALE GENOMIC DNA]</scope>
    <source>
        <strain evidence="8">NBRC 106396</strain>
    </source>
</reference>
<dbReference type="InterPro" id="IPR029510">
    <property type="entry name" value="Ald_DH_CS_GLU"/>
</dbReference>
<evidence type="ECO:0000256" key="1">
    <source>
        <dbReference type="ARBA" id="ARBA00009986"/>
    </source>
</evidence>
<keyword evidence="8" id="KW-1185">Reference proteome</keyword>
<dbReference type="Proteomes" id="UP001596549">
    <property type="component" value="Unassembled WGS sequence"/>
</dbReference>
<dbReference type="PIRSF" id="PIRSF036492">
    <property type="entry name" value="ALDH"/>
    <property type="match status" value="1"/>
</dbReference>
<dbReference type="InterPro" id="IPR012394">
    <property type="entry name" value="Aldehyde_DH_NAD(P)"/>
</dbReference>
<dbReference type="RefSeq" id="WP_379747060.1">
    <property type="nucleotide sequence ID" value="NZ_JBHTCP010000009.1"/>
</dbReference>
<accession>A0ABW2NNI2</accession>
<dbReference type="Pfam" id="PF00171">
    <property type="entry name" value="Aldedh"/>
    <property type="match status" value="1"/>
</dbReference>
<proteinExistence type="inferred from homology"/>
<name>A0ABW2NNI2_9BACL</name>
<comment type="similarity">
    <text evidence="1 3 5">Belongs to the aldehyde dehydrogenase family.</text>
</comment>
<evidence type="ECO:0000256" key="4">
    <source>
        <dbReference type="PROSITE-ProRule" id="PRU10007"/>
    </source>
</evidence>
<organism evidence="7 8">
    <name type="scientific">Fictibacillus iocasae</name>
    <dbReference type="NCBI Taxonomy" id="2715437"/>
    <lineage>
        <taxon>Bacteria</taxon>
        <taxon>Bacillati</taxon>
        <taxon>Bacillota</taxon>
        <taxon>Bacilli</taxon>
        <taxon>Bacillales</taxon>
        <taxon>Fictibacillaceae</taxon>
        <taxon>Fictibacillus</taxon>
    </lineage>
</organism>
<gene>
    <name evidence="7" type="ORF">ACFQPF_04690</name>
</gene>
<feature type="domain" description="Aldehyde dehydrogenase" evidence="6">
    <location>
        <begin position="3"/>
        <end position="433"/>
    </location>
</feature>
<dbReference type="EMBL" id="JBHTCP010000009">
    <property type="protein sequence ID" value="MFC7370965.1"/>
    <property type="molecule type" value="Genomic_DNA"/>
</dbReference>
<dbReference type="InterPro" id="IPR015590">
    <property type="entry name" value="Aldehyde_DH_dom"/>
</dbReference>
<protein>
    <recommendedName>
        <fullName evidence="3">Aldehyde dehydrogenase</fullName>
    </recommendedName>
</protein>
<feature type="active site" evidence="4">
    <location>
        <position position="213"/>
    </location>
</feature>
<dbReference type="InterPro" id="IPR016161">
    <property type="entry name" value="Ald_DH/histidinol_DH"/>
</dbReference>
<keyword evidence="2 3" id="KW-0560">Oxidoreductase</keyword>
<evidence type="ECO:0000256" key="2">
    <source>
        <dbReference type="ARBA" id="ARBA00023002"/>
    </source>
</evidence>
<evidence type="ECO:0000313" key="8">
    <source>
        <dbReference type="Proteomes" id="UP001596549"/>
    </source>
</evidence>
<evidence type="ECO:0000256" key="3">
    <source>
        <dbReference type="PIRNR" id="PIRNR036492"/>
    </source>
</evidence>
<dbReference type="Gene3D" id="3.40.309.10">
    <property type="entry name" value="Aldehyde Dehydrogenase, Chain A, domain 2"/>
    <property type="match status" value="1"/>
</dbReference>
<dbReference type="InterPro" id="IPR016163">
    <property type="entry name" value="Ald_DH_C"/>
</dbReference>
<dbReference type="InterPro" id="IPR016162">
    <property type="entry name" value="Ald_DH_N"/>
</dbReference>
<evidence type="ECO:0000313" key="7">
    <source>
        <dbReference type="EMBL" id="MFC7370965.1"/>
    </source>
</evidence>
<dbReference type="CDD" id="cd07136">
    <property type="entry name" value="ALDH_YwdH-P39616"/>
    <property type="match status" value="1"/>
</dbReference>
<sequence length="461" mass="51719">MHTQSDIDTLLAAHKQYFSTGKTRDVAFRLQQLNKLKNSIRRYEKDILDALYKDLRKSEFEAYGSEIGFTLDSIKYMMKHLKKWSKPKKVKTPIHQFPSKSYILREPYGTVLIVGPFNYPFQLLIEPMIGAIAAGNNVILKPSESTPAITNVIKRLIKDTFEENYVTVVEGEKETTSLLIHAPFDYIFFTGSVPVGKIVMEAAAKNLVPITLELGGKSPAIVDKTANLDIAAKRIAWGKFLNAGQTCIAPDYILAHSSIKDDLIQKLKDTVEAFYGSDSSKSGDYGRIVNERQFDRLAALLQEDSEKITVGGNTDRDDLYIEPTILHHIDWNDAVMKDEIFGPILPIIEYDGLDDVMKNIQNSPKPLALYVFTEDQEVEEKLLHFVSFGGGCVNDTLSHIVSPHMPFGGVGSSGVGAYHGKYSFDVFTHQKSILKKSAKFESGLVFPPYGDKIKWLRKLLK</sequence>
<dbReference type="InterPro" id="IPR016160">
    <property type="entry name" value="Ald_DH_CS_CYS"/>
</dbReference>
<dbReference type="PROSITE" id="PS00070">
    <property type="entry name" value="ALDEHYDE_DEHYDR_CYS"/>
    <property type="match status" value="1"/>
</dbReference>
<dbReference type="PANTHER" id="PTHR43570">
    <property type="entry name" value="ALDEHYDE DEHYDROGENASE"/>
    <property type="match status" value="1"/>
</dbReference>
<dbReference type="SUPFAM" id="SSF53720">
    <property type="entry name" value="ALDH-like"/>
    <property type="match status" value="1"/>
</dbReference>
<dbReference type="Gene3D" id="3.40.605.10">
    <property type="entry name" value="Aldehyde Dehydrogenase, Chain A, domain 1"/>
    <property type="match status" value="1"/>
</dbReference>